<proteinExistence type="predicted"/>
<dbReference type="SUPFAM" id="SSF49265">
    <property type="entry name" value="Fibronectin type III"/>
    <property type="match status" value="1"/>
</dbReference>
<dbReference type="InterPro" id="IPR011045">
    <property type="entry name" value="N2O_reductase_N"/>
</dbReference>
<dbReference type="CDD" id="cd00063">
    <property type="entry name" value="FN3"/>
    <property type="match status" value="2"/>
</dbReference>
<dbReference type="RefSeq" id="WP_344343315.1">
    <property type="nucleotide sequence ID" value="NZ_BAAAQT010000006.1"/>
</dbReference>
<feature type="domain" description="Fibronectin type-III" evidence="4">
    <location>
        <begin position="1435"/>
        <end position="1524"/>
    </location>
</feature>
<dbReference type="PROSITE" id="PS50853">
    <property type="entry name" value="FN3"/>
    <property type="match status" value="2"/>
</dbReference>
<evidence type="ECO:0000256" key="1">
    <source>
        <dbReference type="ARBA" id="ARBA00023295"/>
    </source>
</evidence>
<gene>
    <name evidence="5" type="ORF">GCM10009846_20770</name>
</gene>
<dbReference type="InterPro" id="IPR013783">
    <property type="entry name" value="Ig-like_fold"/>
</dbReference>
<dbReference type="InterPro" id="IPR036116">
    <property type="entry name" value="FN3_sf"/>
</dbReference>
<keyword evidence="1" id="KW-0326">Glycosidase</keyword>
<comment type="caution">
    <text evidence="5">The sequence shown here is derived from an EMBL/GenBank/DDBJ whole genome shotgun (WGS) entry which is preliminary data.</text>
</comment>
<dbReference type="Gene3D" id="2.60.40.10">
    <property type="entry name" value="Immunoglobulins"/>
    <property type="match status" value="2"/>
</dbReference>
<keyword evidence="1" id="KW-0378">Hydrolase</keyword>
<evidence type="ECO:0000313" key="6">
    <source>
        <dbReference type="Proteomes" id="UP001501599"/>
    </source>
</evidence>
<organism evidence="5 6">
    <name type="scientific">Agrococcus versicolor</name>
    <dbReference type="NCBI Taxonomy" id="501482"/>
    <lineage>
        <taxon>Bacteria</taxon>
        <taxon>Bacillati</taxon>
        <taxon>Actinomycetota</taxon>
        <taxon>Actinomycetes</taxon>
        <taxon>Micrococcales</taxon>
        <taxon>Microbacteriaceae</taxon>
        <taxon>Agrococcus</taxon>
    </lineage>
</organism>
<name>A0ABN3AT77_9MICO</name>
<evidence type="ECO:0000256" key="3">
    <source>
        <dbReference type="SAM" id="MobiDB-lite"/>
    </source>
</evidence>
<dbReference type="SMART" id="SM00060">
    <property type="entry name" value="FN3"/>
    <property type="match status" value="3"/>
</dbReference>
<protein>
    <submittedName>
        <fullName evidence="5">Ig-like domain-containing protein</fullName>
    </submittedName>
</protein>
<feature type="domain" description="Fibronectin type-III" evidence="4">
    <location>
        <begin position="1527"/>
        <end position="1625"/>
    </location>
</feature>
<reference evidence="6" key="1">
    <citation type="journal article" date="2019" name="Int. J. Syst. Evol. Microbiol.">
        <title>The Global Catalogue of Microorganisms (GCM) 10K type strain sequencing project: providing services to taxonomists for standard genome sequencing and annotation.</title>
        <authorList>
            <consortium name="The Broad Institute Genomics Platform"/>
            <consortium name="The Broad Institute Genome Sequencing Center for Infectious Disease"/>
            <person name="Wu L."/>
            <person name="Ma J."/>
        </authorList>
    </citation>
    <scope>NUCLEOTIDE SEQUENCE [LARGE SCALE GENOMIC DNA]</scope>
    <source>
        <strain evidence="6">JCM 16026</strain>
    </source>
</reference>
<dbReference type="SUPFAM" id="SSF50974">
    <property type="entry name" value="Nitrous oxide reductase, N-terminal domain"/>
    <property type="match status" value="1"/>
</dbReference>
<evidence type="ECO:0000259" key="4">
    <source>
        <dbReference type="PROSITE" id="PS50853"/>
    </source>
</evidence>
<keyword evidence="6" id="KW-1185">Reference proteome</keyword>
<accession>A0ABN3AT77</accession>
<dbReference type="Pfam" id="PF00041">
    <property type="entry name" value="fn3"/>
    <property type="match status" value="1"/>
</dbReference>
<dbReference type="Pfam" id="PF17963">
    <property type="entry name" value="Big_9"/>
    <property type="match status" value="3"/>
</dbReference>
<dbReference type="EMBL" id="BAAAQT010000006">
    <property type="protein sequence ID" value="GAA2174517.1"/>
    <property type="molecule type" value="Genomic_DNA"/>
</dbReference>
<keyword evidence="2" id="KW-0119">Carbohydrate metabolism</keyword>
<dbReference type="Proteomes" id="UP001501599">
    <property type="component" value="Unassembled WGS sequence"/>
</dbReference>
<sequence>MSRATRIGGIALGGALAVAVVAAASLWQGNAALDPDLDASSVWVANASADLVGVVNTQTDELESIVAPGGAASEVVQGAGGVVVVDRAASVLRTIDPATLERGPAVLVPSGSDVQVSGAAVSIVAPSSGDVWVTDVEALERGEELGEPVVQLGRGTVAALTSSVLFAASPGLGRVLEIDVASGETLATSDAPMSPDEPSLQLTAVGSRWVLLDTTSNVLSSGGWQVRLDAESATLQLPGPASGRVLVATQEGIEAHELGVQSVEVEVAGVEGQPSRPLVRDGCVFGAWSSGTAWRGCGDGEGAALDLDGVQTGATLELAAHGDAVVLSDASTGDAWTIGRDGALVDDWSLPAPPEEAPGGEEPDDPGAGADDPEQLPPVAVDDELGARPGEVVLLRVLENDSDPNGDVLTVVDVQGDPAASIARDGRSIRLALPADASGTLSLQYRISDGAGGEDVATATVAVRTPLEDEPPAPQRSASVDVAPGETVVLDAFEHWVDPDGDALVLVDASSDAGDVVRFRPDGRIEVTDGGAGTVRDLAIAVSDGASVVRGSIGLVPVEEPPLVAGTVTATTRVGQTAVLEPLLSARGGSTIELHNVTGPAGVVAASYVDDTITVTPDAVGTVVFTYVVSDGSAIATGQVRVQVLPAVDASTPPRPTQHAVGVLAGGAVEVPIADLDADPSGGVLVVTGARADDDVVRVDVVDQERVRIELAGPLEGAATVRYGISNGVSSAEGTIAVVERDAAMQAPIARDDAVRVQPGGAVDVPVLTNDEHPDGAPLELVGELVEPAAVGLAFVDGDRLRYVAPSEPGEVEVTYEVRGPDGQSAFATVRIVVADSDAATNVAPAPPTVDARVVAGETVDIPIDLTTADPNGDGVSLVGLSTPASLGSVTIVDGGTLRYEAGGYSAGTETLTYVVADDLGAQASGVVRIGVAAPDVAAAPPVAEPDVVELQPGTTQTVDVLANDLDPAGLALDVVGAVAQGAIRAEVQDGEVLVSAGTEVGEFGVVVTIESSRGAQAVGWLRVIVDEDAEPPAPRAQDVRVPVTTILDRAEVVVEPMDAVTVADGAIEQLEVTLPLDVDGASLAADGSLRVEVRPATRIVPYTVTREDTGASASALVVVPGTQDALPQLRPDAPPIVVASGETIEIDIDDHVVAVDGDPVVLTDASTVRAEHSDDGQPVVDSGTLRFTSAPGFFGFASIAFEVTDGDSPSDPEGRVAPIVLPIVVEPGEGLPGRVLGTTVQLEQGGTRELDLARITTAPDPALVARFDWSLGAIPEGFTAAIVGSTLTIGAAPGVDVGTIGSLEVGVSGPNGEGVPGELRLQTISSTRPLAQPQPDRVEVRRGGSASVDLLANDEATNPFPGTPLALAAVDQATAPLGVSVQRDPGSSAVTVQASDLAQVGTTTIRYQVLDETLDPRRAVWSTLTIVVHDVPDRPAPPTQAADVHVDGGLVVRITPPGDGNSPILGYTLLGPGGYRHECAPAATCTLTDLPVGVDVRLQVVARNAVGASQPSSPSEPMHADRLPAPVTGVSATPTSTAGATIVRWQPATTPAGASGITGYLVRVQGPGVDVVQRLDAAARESIVAGLQPGQAYRVDVAATNAAGVADEAWRWSTPLDFTAVGPPGQTTVLLTGYDESQSRATVTWAAPSTGGAALRYRIATVPEGQTPAACAPGGGGGAETSGTATVRSGQRLQVVVIADNGWFCSSSVSQVVYGVPARVDASAVAVGTTQAGGRGALDVAITRADLGAGLRLQARLVSGGTTSGWVDVAASPSTSAPAFLTPQPLPVSYGQSYRVEVRQCASNGGQPTCSAPTAVGGEVTPLALAATVQRCSTAQQPLVVALPSNTGGWTSSASVRFRSSPNGPWSDAQPYVPGETPVPFGTTQVEVTGQVASSGLSGETVEHATPTIAACQI</sequence>
<keyword evidence="2" id="KW-0624">Polysaccharide degradation</keyword>
<dbReference type="InterPro" id="IPR003961">
    <property type="entry name" value="FN3_dom"/>
</dbReference>
<evidence type="ECO:0000313" key="5">
    <source>
        <dbReference type="EMBL" id="GAA2174517.1"/>
    </source>
</evidence>
<feature type="region of interest" description="Disordered" evidence="3">
    <location>
        <begin position="344"/>
        <end position="385"/>
    </location>
</feature>
<evidence type="ECO:0000256" key="2">
    <source>
        <dbReference type="ARBA" id="ARBA00023326"/>
    </source>
</evidence>